<proteinExistence type="predicted"/>
<reference evidence="1 2" key="3">
    <citation type="submission" date="2008-05" db="EMBL/GenBank/DDBJ databases">
        <authorList>
            <person name="Fulton L."/>
            <person name="Clifton S."/>
            <person name="Fulton B."/>
            <person name="Xu J."/>
            <person name="Minx P."/>
            <person name="Pepin K.H."/>
            <person name="Johnson M."/>
            <person name="Thiruvilangam P."/>
            <person name="Bhonagiri V."/>
            <person name="Nash W.E."/>
            <person name="Mardis E.R."/>
            <person name="Wilson R.K."/>
        </authorList>
    </citation>
    <scope>NUCLEOTIDE SEQUENCE [LARGE SCALE GENOMIC DNA]</scope>
    <source>
        <strain evidence="1 2">ATCC 25827</strain>
    </source>
</reference>
<comment type="caution">
    <text evidence="1">The sequence shown here is derived from an EMBL/GenBank/DDBJ whole genome shotgun (WGS) entry which is preliminary data.</text>
</comment>
<evidence type="ECO:0000313" key="1">
    <source>
        <dbReference type="EMBL" id="EDU61028.1"/>
    </source>
</evidence>
<organism evidence="1 2">
    <name type="scientific">Providencia stuartii ATCC 25827</name>
    <dbReference type="NCBI Taxonomy" id="471874"/>
    <lineage>
        <taxon>Bacteria</taxon>
        <taxon>Pseudomonadati</taxon>
        <taxon>Pseudomonadota</taxon>
        <taxon>Gammaproteobacteria</taxon>
        <taxon>Enterobacterales</taxon>
        <taxon>Morganellaceae</taxon>
        <taxon>Providencia</taxon>
    </lineage>
</organism>
<dbReference type="AlphaFoldDB" id="A0AA86YZ84"/>
<sequence length="62" mass="7056">MARLNRELLIISHHYLSSLGRLLNTFVTQSLLKDTLQPVRVVSHKSHNRLNSSNAAIEFSDI</sequence>
<reference evidence="2" key="1">
    <citation type="submission" date="2008-04" db="EMBL/GenBank/DDBJ databases">
        <title>Draft genome sequence of Providencia stuartii (ATCC 25827).</title>
        <authorList>
            <person name="Sudarsanam P."/>
            <person name="Ley R."/>
            <person name="Guruge J."/>
            <person name="Turnbaugh P.J."/>
            <person name="Mahowald M."/>
            <person name="Liep D."/>
            <person name="Gordon J."/>
        </authorList>
    </citation>
    <scope>NUCLEOTIDE SEQUENCE [LARGE SCALE GENOMIC DNA]</scope>
    <source>
        <strain evidence="2">ATCC 25827</strain>
    </source>
</reference>
<evidence type="ECO:0000313" key="2">
    <source>
        <dbReference type="Proteomes" id="UP000004506"/>
    </source>
</evidence>
<dbReference type="EMBL" id="ABJD02000085">
    <property type="protein sequence ID" value="EDU61028.1"/>
    <property type="molecule type" value="Genomic_DNA"/>
</dbReference>
<reference evidence="2" key="2">
    <citation type="submission" date="2008-04" db="EMBL/GenBank/DDBJ databases">
        <title>Draft genome sequence of Providencia stuartii(ATCC 25827).</title>
        <authorList>
            <person name="Sudarsanam P."/>
            <person name="Ley R."/>
            <person name="Guruge J."/>
            <person name="Turnbaugh P.J."/>
            <person name="Mahowald M."/>
            <person name="Liep D."/>
            <person name="Gordon J."/>
        </authorList>
    </citation>
    <scope>NUCLEOTIDE SEQUENCE [LARGE SCALE GENOMIC DNA]</scope>
    <source>
        <strain evidence="2">ATCC 25827</strain>
    </source>
</reference>
<name>A0AA86YZ84_PROST</name>
<gene>
    <name evidence="1" type="ORF">PROSTU_01009</name>
</gene>
<dbReference type="Proteomes" id="UP000004506">
    <property type="component" value="Unassembled WGS sequence"/>
</dbReference>
<accession>A0AA86YZ84</accession>
<protein>
    <submittedName>
        <fullName evidence="1">Uncharacterized protein</fullName>
    </submittedName>
</protein>